<evidence type="ECO:0000313" key="1">
    <source>
        <dbReference type="EMBL" id="MDT0263620.1"/>
    </source>
</evidence>
<dbReference type="Proteomes" id="UP001183176">
    <property type="component" value="Unassembled WGS sequence"/>
</dbReference>
<proteinExistence type="predicted"/>
<sequence>MFIDLATDLAWLTGRTLAEFVLDEHRTLSTEADTPSGLAVASLTNQSIGVLIGHGYTQSGPIANSMPGRRASTWTVTSAREPFWPNLPGRLPGGTDSWVSP</sequence>
<evidence type="ECO:0000313" key="2">
    <source>
        <dbReference type="Proteomes" id="UP001183176"/>
    </source>
</evidence>
<gene>
    <name evidence="1" type="ORF">RM423_19765</name>
</gene>
<organism evidence="1 2">
    <name type="scientific">Jatrophihabitans lederbergiae</name>
    <dbReference type="NCBI Taxonomy" id="3075547"/>
    <lineage>
        <taxon>Bacteria</taxon>
        <taxon>Bacillati</taxon>
        <taxon>Actinomycetota</taxon>
        <taxon>Actinomycetes</taxon>
        <taxon>Jatrophihabitantales</taxon>
        <taxon>Jatrophihabitantaceae</taxon>
        <taxon>Jatrophihabitans</taxon>
    </lineage>
</organism>
<dbReference type="EMBL" id="JAVREH010000045">
    <property type="protein sequence ID" value="MDT0263620.1"/>
    <property type="molecule type" value="Genomic_DNA"/>
</dbReference>
<name>A0ABU2JF45_9ACTN</name>
<dbReference type="RefSeq" id="WP_311424766.1">
    <property type="nucleotide sequence ID" value="NZ_JAVREH010000045.1"/>
</dbReference>
<reference evidence="2" key="1">
    <citation type="submission" date="2023-07" db="EMBL/GenBank/DDBJ databases">
        <title>30 novel species of actinomycetes from the DSMZ collection.</title>
        <authorList>
            <person name="Nouioui I."/>
        </authorList>
    </citation>
    <scope>NUCLEOTIDE SEQUENCE [LARGE SCALE GENOMIC DNA]</scope>
    <source>
        <strain evidence="2">DSM 44399</strain>
    </source>
</reference>
<accession>A0ABU2JF45</accession>
<comment type="caution">
    <text evidence="1">The sequence shown here is derived from an EMBL/GenBank/DDBJ whole genome shotgun (WGS) entry which is preliminary data.</text>
</comment>
<keyword evidence="2" id="KW-1185">Reference proteome</keyword>
<protein>
    <submittedName>
        <fullName evidence="1">Uncharacterized protein</fullName>
    </submittedName>
</protein>